<dbReference type="PANTHER" id="PTHR34142">
    <property type="entry name" value="ENDO-BETA-1,4-GLUCANASE A"/>
    <property type="match status" value="1"/>
</dbReference>
<dbReference type="AlphaFoldDB" id="A0AAP2DHB5"/>
<dbReference type="PROSITE" id="PS51175">
    <property type="entry name" value="CBM6"/>
    <property type="match status" value="1"/>
</dbReference>
<dbReference type="PROSITE" id="PS00659">
    <property type="entry name" value="GLYCOSYL_HYDROL_F5"/>
    <property type="match status" value="1"/>
</dbReference>
<dbReference type="SUPFAM" id="SSF49785">
    <property type="entry name" value="Galactose-binding domain-like"/>
    <property type="match status" value="2"/>
</dbReference>
<gene>
    <name evidence="6" type="ORF">KK078_29240</name>
</gene>
<evidence type="ECO:0000256" key="4">
    <source>
        <dbReference type="SAM" id="SignalP"/>
    </source>
</evidence>
<keyword evidence="1 4" id="KW-0732">Signal</keyword>
<accession>A0AAP2DHB5</accession>
<dbReference type="Gene3D" id="2.60.120.260">
    <property type="entry name" value="Galactose-binding domain-like"/>
    <property type="match status" value="2"/>
</dbReference>
<dbReference type="Pfam" id="PF00150">
    <property type="entry name" value="Cellulase"/>
    <property type="match status" value="1"/>
</dbReference>
<organism evidence="6 7">
    <name type="scientific">Dawidia soli</name>
    <dbReference type="NCBI Taxonomy" id="2782352"/>
    <lineage>
        <taxon>Bacteria</taxon>
        <taxon>Pseudomonadati</taxon>
        <taxon>Bacteroidota</taxon>
        <taxon>Cytophagia</taxon>
        <taxon>Cytophagales</taxon>
        <taxon>Chryseotaleaceae</taxon>
        <taxon>Dawidia</taxon>
    </lineage>
</organism>
<evidence type="ECO:0000256" key="1">
    <source>
        <dbReference type="ARBA" id="ARBA00022729"/>
    </source>
</evidence>
<feature type="domain" description="CBM6" evidence="5">
    <location>
        <begin position="358"/>
        <end position="501"/>
    </location>
</feature>
<dbReference type="CDD" id="cd04080">
    <property type="entry name" value="CBM6_cellulase-like"/>
    <property type="match status" value="1"/>
</dbReference>
<dbReference type="NCBIfam" id="TIGR04183">
    <property type="entry name" value="Por_Secre_tail"/>
    <property type="match status" value="1"/>
</dbReference>
<proteinExistence type="predicted"/>
<dbReference type="InterPro" id="IPR005084">
    <property type="entry name" value="CBM6"/>
</dbReference>
<dbReference type="InterPro" id="IPR041342">
    <property type="entry name" value="CBM35"/>
</dbReference>
<dbReference type="InterPro" id="IPR026444">
    <property type="entry name" value="Secre_tail"/>
</dbReference>
<dbReference type="GO" id="GO:0004553">
    <property type="term" value="F:hydrolase activity, hydrolyzing O-glycosyl compounds"/>
    <property type="evidence" value="ECO:0007669"/>
    <property type="project" value="InterPro"/>
</dbReference>
<name>A0AAP2DHB5_9BACT</name>
<dbReference type="GO" id="GO:0000272">
    <property type="term" value="P:polysaccharide catabolic process"/>
    <property type="evidence" value="ECO:0007669"/>
    <property type="project" value="InterPro"/>
</dbReference>
<dbReference type="PANTHER" id="PTHR34142:SF1">
    <property type="entry name" value="GLYCOSIDE HYDROLASE FAMILY 5 DOMAIN-CONTAINING PROTEIN"/>
    <property type="match status" value="1"/>
</dbReference>
<dbReference type="Gene3D" id="3.20.20.80">
    <property type="entry name" value="Glycosidases"/>
    <property type="match status" value="1"/>
</dbReference>
<comment type="caution">
    <text evidence="6">The sequence shown here is derived from an EMBL/GenBank/DDBJ whole genome shotgun (WGS) entry which is preliminary data.</text>
</comment>
<feature type="signal peptide" evidence="4">
    <location>
        <begin position="1"/>
        <end position="26"/>
    </location>
</feature>
<evidence type="ECO:0000313" key="6">
    <source>
        <dbReference type="EMBL" id="MBT1690685.1"/>
    </source>
</evidence>
<dbReference type="InterPro" id="IPR006584">
    <property type="entry name" value="Cellulose-bd_IV"/>
</dbReference>
<keyword evidence="7" id="KW-1185">Reference proteome</keyword>
<dbReference type="GO" id="GO:0030246">
    <property type="term" value="F:carbohydrate binding"/>
    <property type="evidence" value="ECO:0007669"/>
    <property type="project" value="InterPro"/>
</dbReference>
<dbReference type="InterPro" id="IPR008979">
    <property type="entry name" value="Galactose-bd-like_sf"/>
</dbReference>
<dbReference type="SUPFAM" id="SSF51445">
    <property type="entry name" value="(Trans)glycosidases"/>
    <property type="match status" value="1"/>
</dbReference>
<dbReference type="SMART" id="SM00606">
    <property type="entry name" value="CBD_IV"/>
    <property type="match status" value="1"/>
</dbReference>
<sequence>MTRRLYKLYVCLFALALLASAGSAQAQKPWLHVDGNQIKDPAGNPVTLRGVSVLPSEHHNECTTCNNKPMSEMIAWQADGSRGWYSRVLRLPVTTAKVKDPATSFATHIDPYVQQAIALNQYVIVDLHLVSNYDVNGSGGVKQQFVMDFWKYVAPRYANTPNVIFEIFNEPVNPDNWTSWKNYIQPVIDSIRAVAPNNLILVGSPQWSTRVNSAVTSPLTGGNLVYVYHIYPNQGAASAANLNAKFGNAANTIPVMLTEFGWNQDPNYSDGVTFGTTGGWGTPFRNYIDAHPWISWQGWIFDNFWKPQYFDWNWNLMSGENQGRFMQNWLFELQNHNQPGGAGGIGTQTPYAAHTIPGRIQTEDFDIGAQDVAYHDTDLGNNGNTYRSTDVDLGTTTDVGGGYVVGYTVNGEWLEYTVGSVAAGNYTIGIRSASASGNAGKLITVKLDGVTLGTVIPNNTGAWETWETLSLNNISIAGGSNKVLRLEISGGSFNLNYIEFTPAGQVSTVYEAETTSRWSSGASNTVVAQAQASGGNLVRVSADGAGDFVEYTYTHSGVKNYDVYLGFRAGPDQGTCQVYKDGAAYGPVFDLYSPTTVYKEVMVANLTFYTGQQKVRFTVAGKNAASTGYQFTHDYVKLVDHATTLGAASALRVSGASAIQVYPNPATTTLTVKGVPEGAEVTIRDATGNLRLSQKSAVGETAIDIQRLRPGLHILRVVFGGEIFTYTFLKE</sequence>
<evidence type="ECO:0000256" key="2">
    <source>
        <dbReference type="ARBA" id="ARBA00022801"/>
    </source>
</evidence>
<dbReference type="Pfam" id="PF18099">
    <property type="entry name" value="CBM_35_2"/>
    <property type="match status" value="1"/>
</dbReference>
<feature type="chain" id="PRO_5042992402" evidence="4">
    <location>
        <begin position="27"/>
        <end position="731"/>
    </location>
</feature>
<dbReference type="InterPro" id="IPR017853">
    <property type="entry name" value="GH"/>
</dbReference>
<dbReference type="RefSeq" id="WP_254094376.1">
    <property type="nucleotide sequence ID" value="NZ_JAHESC010000080.1"/>
</dbReference>
<evidence type="ECO:0000313" key="7">
    <source>
        <dbReference type="Proteomes" id="UP001319180"/>
    </source>
</evidence>
<keyword evidence="3" id="KW-0326">Glycosidase</keyword>
<evidence type="ECO:0000256" key="3">
    <source>
        <dbReference type="ARBA" id="ARBA00023295"/>
    </source>
</evidence>
<evidence type="ECO:0000259" key="5">
    <source>
        <dbReference type="PROSITE" id="PS51175"/>
    </source>
</evidence>
<dbReference type="InterPro" id="IPR018087">
    <property type="entry name" value="Glyco_hydro_5_CS"/>
</dbReference>
<dbReference type="Proteomes" id="UP001319180">
    <property type="component" value="Unassembled WGS sequence"/>
</dbReference>
<dbReference type="EMBL" id="JAHESC010000080">
    <property type="protein sequence ID" value="MBT1690685.1"/>
    <property type="molecule type" value="Genomic_DNA"/>
</dbReference>
<dbReference type="InterPro" id="IPR001547">
    <property type="entry name" value="Glyco_hydro_5"/>
</dbReference>
<keyword evidence="2" id="KW-0378">Hydrolase</keyword>
<protein>
    <submittedName>
        <fullName evidence="6">Cellulase family glycosylhydrolase</fullName>
    </submittedName>
</protein>
<reference evidence="6 7" key="1">
    <citation type="submission" date="2021-05" db="EMBL/GenBank/DDBJ databases">
        <title>A Polyphasic approach of four new species of the genus Ohtaekwangia: Ohtaekwangia histidinii sp. nov., Ohtaekwangia cretensis sp. nov., Ohtaekwangia indiensis sp. nov., Ohtaekwangia reichenbachii sp. nov. from diverse environment.</title>
        <authorList>
            <person name="Octaviana S."/>
        </authorList>
    </citation>
    <scope>NUCLEOTIDE SEQUENCE [LARGE SCALE GENOMIC DNA]</scope>
    <source>
        <strain evidence="6 7">PWU37</strain>
    </source>
</reference>